<evidence type="ECO:0000313" key="3">
    <source>
        <dbReference type="Proteomes" id="UP000037755"/>
    </source>
</evidence>
<dbReference type="PROSITE" id="PS51257">
    <property type="entry name" value="PROKAR_LIPOPROTEIN"/>
    <property type="match status" value="1"/>
</dbReference>
<evidence type="ECO:0000313" key="2">
    <source>
        <dbReference type="EMBL" id="KOS05504.1"/>
    </source>
</evidence>
<sequence length="461" mass="54010">MLHLHRTGILLLLLSLFASCGKDDGYTAYFSGQVTNPKVPYVLFSRGNKVLDTIPLDKQNRFSIKFDSLTPGMYSFRHEPDYQYIYFDKNDSLTVTFNSDDFDRSVVFSGRGERKNNFMMELYTMNDADRHNAYDLYDLGYKEFMKAIDSVYSKKKAFYEKSKKDIQWSADFDFYAKSRTDFSYYSRKEYYPYIHVRRTGNNIKDSLPTDYYNYRKTINFNDKRLTTFSPFLRYLNSMLSNMAITRNFKNGNLKEDALVNNIEKLNIADSIFKEPSVKNQILNSIAFNYLLEDQNILNNQKFLERYMQLSTDRSKDNEIRKMSIATKKLKEGPRLPAVGLVDVNNKPVDLSKDIDKQTVIFFWTSCARAHLQNVHNHVALLKEKHPDVKFIAINVDKDAEWKRVMASEPFVSDIQLRAVDYRELKDKWVFNKINRTIILNADGTIKNAFTDILDPKFGDEL</sequence>
<gene>
    <name evidence="2" type="ORF">AM493_05255</name>
</gene>
<dbReference type="STRING" id="1202724.AM493_05255"/>
<dbReference type="RefSeq" id="WP_054406701.1">
    <property type="nucleotide sequence ID" value="NZ_FOYA01000003.1"/>
</dbReference>
<accession>A0A0M8MBW3</accession>
<reference evidence="2 3" key="1">
    <citation type="submission" date="2015-08" db="EMBL/GenBank/DDBJ databases">
        <title>Whole genome sequence of Flavobacterium akiainvivens IK-1T, from decaying Wikstroemia oahuensis, an endemic Hawaiian shrub.</title>
        <authorList>
            <person name="Wan X."/>
            <person name="Hou S."/>
            <person name="Saito J."/>
            <person name="Donachie S."/>
        </authorList>
    </citation>
    <scope>NUCLEOTIDE SEQUENCE [LARGE SCALE GENOMIC DNA]</scope>
    <source>
        <strain evidence="2 3">IK-1</strain>
    </source>
</reference>
<dbReference type="Proteomes" id="UP000037755">
    <property type="component" value="Unassembled WGS sequence"/>
</dbReference>
<dbReference type="AlphaFoldDB" id="A0A0M8MBW3"/>
<dbReference type="GO" id="GO:0016491">
    <property type="term" value="F:oxidoreductase activity"/>
    <property type="evidence" value="ECO:0007669"/>
    <property type="project" value="InterPro"/>
</dbReference>
<evidence type="ECO:0000259" key="1">
    <source>
        <dbReference type="PROSITE" id="PS51352"/>
    </source>
</evidence>
<feature type="domain" description="Thioredoxin" evidence="1">
    <location>
        <begin position="329"/>
        <end position="461"/>
    </location>
</feature>
<dbReference type="Pfam" id="PF08534">
    <property type="entry name" value="Redoxin"/>
    <property type="match status" value="1"/>
</dbReference>
<dbReference type="InterPro" id="IPR013766">
    <property type="entry name" value="Thioredoxin_domain"/>
</dbReference>
<dbReference type="OrthoDB" id="1146847at2"/>
<name>A0A0M8MBW3_9FLAO</name>
<dbReference type="InterPro" id="IPR036249">
    <property type="entry name" value="Thioredoxin-like_sf"/>
</dbReference>
<protein>
    <recommendedName>
        <fullName evidence="1">Thioredoxin domain-containing protein</fullName>
    </recommendedName>
</protein>
<proteinExistence type="predicted"/>
<dbReference type="InterPro" id="IPR013740">
    <property type="entry name" value="Redoxin"/>
</dbReference>
<dbReference type="PROSITE" id="PS51352">
    <property type="entry name" value="THIOREDOXIN_2"/>
    <property type="match status" value="1"/>
</dbReference>
<keyword evidence="3" id="KW-1185">Reference proteome</keyword>
<dbReference type="PATRIC" id="fig|1202724.3.peg.1087"/>
<dbReference type="Gene3D" id="3.40.30.10">
    <property type="entry name" value="Glutaredoxin"/>
    <property type="match status" value="1"/>
</dbReference>
<comment type="caution">
    <text evidence="2">The sequence shown here is derived from an EMBL/GenBank/DDBJ whole genome shotgun (WGS) entry which is preliminary data.</text>
</comment>
<dbReference type="SUPFAM" id="SSF52833">
    <property type="entry name" value="Thioredoxin-like"/>
    <property type="match status" value="1"/>
</dbReference>
<organism evidence="2 3">
    <name type="scientific">Flavobacterium akiainvivens</name>
    <dbReference type="NCBI Taxonomy" id="1202724"/>
    <lineage>
        <taxon>Bacteria</taxon>
        <taxon>Pseudomonadati</taxon>
        <taxon>Bacteroidota</taxon>
        <taxon>Flavobacteriia</taxon>
        <taxon>Flavobacteriales</taxon>
        <taxon>Flavobacteriaceae</taxon>
        <taxon>Flavobacterium</taxon>
    </lineage>
</organism>
<dbReference type="EMBL" id="LIYD01000005">
    <property type="protein sequence ID" value="KOS05504.1"/>
    <property type="molecule type" value="Genomic_DNA"/>
</dbReference>